<dbReference type="GO" id="GO:0006355">
    <property type="term" value="P:regulation of DNA-templated transcription"/>
    <property type="evidence" value="ECO:0007669"/>
    <property type="project" value="InterPro"/>
</dbReference>
<organism evidence="5 6">
    <name type="scientific">Winogradskyella ouciana</name>
    <dbReference type="NCBI Taxonomy" id="2608631"/>
    <lineage>
        <taxon>Bacteria</taxon>
        <taxon>Pseudomonadati</taxon>
        <taxon>Bacteroidota</taxon>
        <taxon>Flavobacteriia</taxon>
        <taxon>Flavobacteriales</taxon>
        <taxon>Flavobacteriaceae</taxon>
        <taxon>Winogradskyella</taxon>
    </lineage>
</organism>
<keyword evidence="3" id="KW-0812">Transmembrane</keyword>
<feature type="signal peptide" evidence="4">
    <location>
        <begin position="1"/>
        <end position="23"/>
    </location>
</feature>
<feature type="coiled-coil region" evidence="2">
    <location>
        <begin position="396"/>
        <end position="516"/>
    </location>
</feature>
<feature type="coiled-coil region" evidence="2">
    <location>
        <begin position="37"/>
        <end position="64"/>
    </location>
</feature>
<dbReference type="Proteomes" id="UP000447545">
    <property type="component" value="Unassembled WGS sequence"/>
</dbReference>
<feature type="transmembrane region" description="Helical" evidence="3">
    <location>
        <begin position="430"/>
        <end position="447"/>
    </location>
</feature>
<sequence length="614" mass="70448">MRVQVVKTCCALIFSFFSFSILAQTEFYDQADLDSIYKDIKSNLKNTESNLVRIERAITSIEKIENDTIAGEFYHKFANLRQDMGHWDNISRQTHQKGYNRIEASGDVCKQVVSLFNLTRFALFQDGKNLLDLAKHGLELAKECGELKHIAHAQSFLGAAYINAANYKNALSNLIDSEKNYAKINDSLGMAMVNLDLAIVYSNLQEDEKSIAVTKKAALIYKGAGRDLNYAVALIDMCSSYLDIMETDSVIKYLPIAHKIVENRHQLANAYVYQHYGNLNIQQQKYDEAIKNLKKGLEVNKNIGDRSLNINLYNFLVLAYKGKKTPDLAYFYALKSDSVSKSIGNNYERLNSLLTLAKASHDVGRNSQSHNAFLDYIKLKDSLLGEEKLKEVAALEKFYEAEKRENQIKIQQQENDLLTTKNRAANNRNIALLITLLLLGTIAYALINKFRLRATKQKAITKVKELENDNLNQKIEHQKRELASKALHIAQKNEMLNELKEDLNNLKKDSNINEVNHLLNKLRFDKQIDDNWEQFTTQFMEMNPDFFNRITELYDDLTKNDIRLIALLKMKFDTSTIASLLNISTEGVKKARYRLRKKLNLSSDENLEKHIMSF</sequence>
<evidence type="ECO:0000313" key="5">
    <source>
        <dbReference type="EMBL" id="MTE26109.1"/>
    </source>
</evidence>
<comment type="caution">
    <text evidence="5">The sequence shown here is derived from an EMBL/GenBank/DDBJ whole genome shotgun (WGS) entry which is preliminary data.</text>
</comment>
<reference evidence="5 6" key="1">
    <citation type="submission" date="2019-11" db="EMBL/GenBank/DDBJ databases">
        <title>Winogradskyella ouciana sp. nov., isolated from the hadal seawater of the Mariana Trench.</title>
        <authorList>
            <person name="Liu R."/>
        </authorList>
    </citation>
    <scope>NUCLEOTIDE SEQUENCE [LARGE SCALE GENOMIC DNA]</scope>
    <source>
        <strain evidence="5 6">ZXX205</strain>
    </source>
</reference>
<keyword evidence="4" id="KW-0732">Signal</keyword>
<evidence type="ECO:0000256" key="1">
    <source>
        <dbReference type="PROSITE-ProRule" id="PRU00339"/>
    </source>
</evidence>
<keyword evidence="6" id="KW-1185">Reference proteome</keyword>
<dbReference type="PROSITE" id="PS50005">
    <property type="entry name" value="TPR"/>
    <property type="match status" value="1"/>
</dbReference>
<dbReference type="SUPFAM" id="SSF81901">
    <property type="entry name" value="HCP-like"/>
    <property type="match status" value="1"/>
</dbReference>
<dbReference type="AlphaFoldDB" id="A0A7K1GE30"/>
<dbReference type="Gene3D" id="1.10.10.10">
    <property type="entry name" value="Winged helix-like DNA-binding domain superfamily/Winged helix DNA-binding domain"/>
    <property type="match status" value="1"/>
</dbReference>
<protein>
    <recommendedName>
        <fullName evidence="7">Tetratricopeptide repeat-containing protein</fullName>
    </recommendedName>
</protein>
<evidence type="ECO:0000256" key="4">
    <source>
        <dbReference type="SAM" id="SignalP"/>
    </source>
</evidence>
<gene>
    <name evidence="5" type="ORF">F1003_04110</name>
</gene>
<accession>A0A7K1GE30</accession>
<dbReference type="InterPro" id="IPR036388">
    <property type="entry name" value="WH-like_DNA-bd_sf"/>
</dbReference>
<dbReference type="InterPro" id="IPR011990">
    <property type="entry name" value="TPR-like_helical_dom_sf"/>
</dbReference>
<proteinExistence type="predicted"/>
<dbReference type="InterPro" id="IPR016032">
    <property type="entry name" value="Sig_transdc_resp-reg_C-effctor"/>
</dbReference>
<dbReference type="RefSeq" id="WP_155087951.1">
    <property type="nucleotide sequence ID" value="NZ_WJYA01000004.1"/>
</dbReference>
<dbReference type="GO" id="GO:0003677">
    <property type="term" value="F:DNA binding"/>
    <property type="evidence" value="ECO:0007669"/>
    <property type="project" value="InterPro"/>
</dbReference>
<evidence type="ECO:0000313" key="6">
    <source>
        <dbReference type="Proteomes" id="UP000447545"/>
    </source>
</evidence>
<feature type="chain" id="PRO_5029450618" description="Tetratricopeptide repeat-containing protein" evidence="4">
    <location>
        <begin position="24"/>
        <end position="614"/>
    </location>
</feature>
<name>A0A7K1GE30_9FLAO</name>
<dbReference type="EMBL" id="WJYA01000004">
    <property type="protein sequence ID" value="MTE26109.1"/>
    <property type="molecule type" value="Genomic_DNA"/>
</dbReference>
<dbReference type="SUPFAM" id="SSF46894">
    <property type="entry name" value="C-terminal effector domain of the bipartite response regulators"/>
    <property type="match status" value="1"/>
</dbReference>
<evidence type="ECO:0000256" key="3">
    <source>
        <dbReference type="SAM" id="Phobius"/>
    </source>
</evidence>
<evidence type="ECO:0000256" key="2">
    <source>
        <dbReference type="SAM" id="Coils"/>
    </source>
</evidence>
<keyword evidence="1" id="KW-0802">TPR repeat</keyword>
<keyword evidence="3" id="KW-1133">Transmembrane helix</keyword>
<feature type="repeat" description="TPR" evidence="1">
    <location>
        <begin position="270"/>
        <end position="303"/>
    </location>
</feature>
<keyword evidence="3" id="KW-0472">Membrane</keyword>
<dbReference type="Gene3D" id="1.25.40.10">
    <property type="entry name" value="Tetratricopeptide repeat domain"/>
    <property type="match status" value="2"/>
</dbReference>
<keyword evidence="2" id="KW-0175">Coiled coil</keyword>
<dbReference type="InterPro" id="IPR019734">
    <property type="entry name" value="TPR_rpt"/>
</dbReference>
<evidence type="ECO:0008006" key="7">
    <source>
        <dbReference type="Google" id="ProtNLM"/>
    </source>
</evidence>